<feature type="region of interest" description="Disordered" evidence="1">
    <location>
        <begin position="818"/>
        <end position="894"/>
    </location>
</feature>
<comment type="caution">
    <text evidence="2">The sequence shown here is derived from an EMBL/GenBank/DDBJ whole genome shotgun (WGS) entry which is preliminary data.</text>
</comment>
<dbReference type="EMBL" id="JAODUP010000843">
    <property type="protein sequence ID" value="KAK2143411.1"/>
    <property type="molecule type" value="Genomic_DNA"/>
</dbReference>
<evidence type="ECO:0000256" key="1">
    <source>
        <dbReference type="SAM" id="MobiDB-lite"/>
    </source>
</evidence>
<feature type="compositionally biased region" description="Basic and acidic residues" evidence="1">
    <location>
        <begin position="724"/>
        <end position="736"/>
    </location>
</feature>
<accession>A0AAD9MTM6</accession>
<reference evidence="2" key="1">
    <citation type="journal article" date="2023" name="Mol. Biol. Evol.">
        <title>Third-Generation Sequencing Reveals the Adaptive Role of the Epigenome in Three Deep-Sea Polychaetes.</title>
        <authorList>
            <person name="Perez M."/>
            <person name="Aroh O."/>
            <person name="Sun Y."/>
            <person name="Lan Y."/>
            <person name="Juniper S.K."/>
            <person name="Young C.R."/>
            <person name="Angers B."/>
            <person name="Qian P.Y."/>
        </authorList>
    </citation>
    <scope>NUCLEOTIDE SEQUENCE</scope>
    <source>
        <strain evidence="2">P08H-3</strain>
    </source>
</reference>
<dbReference type="PANTHER" id="PTHR21575">
    <property type="entry name" value="PROTEIN HID1"/>
    <property type="match status" value="1"/>
</dbReference>
<dbReference type="GO" id="GO:0005797">
    <property type="term" value="C:Golgi medial cisterna"/>
    <property type="evidence" value="ECO:0007669"/>
    <property type="project" value="TreeGrafter"/>
</dbReference>
<dbReference type="GO" id="GO:0000138">
    <property type="term" value="C:Golgi trans cisterna"/>
    <property type="evidence" value="ECO:0007669"/>
    <property type="project" value="TreeGrafter"/>
</dbReference>
<keyword evidence="3" id="KW-1185">Reference proteome</keyword>
<dbReference type="Pfam" id="PF12722">
    <property type="entry name" value="Hid1"/>
    <property type="match status" value="2"/>
</dbReference>
<feature type="compositionally biased region" description="Polar residues" evidence="1">
    <location>
        <begin position="880"/>
        <end position="890"/>
    </location>
</feature>
<evidence type="ECO:0000313" key="3">
    <source>
        <dbReference type="Proteomes" id="UP001208570"/>
    </source>
</evidence>
<feature type="region of interest" description="Disordered" evidence="1">
    <location>
        <begin position="711"/>
        <end position="736"/>
    </location>
</feature>
<gene>
    <name evidence="2" type="ORF">LSH36_843g00059</name>
</gene>
<protein>
    <recommendedName>
        <fullName evidence="4">Protein HID1</fullName>
    </recommendedName>
</protein>
<evidence type="ECO:0000313" key="2">
    <source>
        <dbReference type="EMBL" id="KAK2143411.1"/>
    </source>
</evidence>
<sequence length="1012" mass="113648">MGNTDTKLNFRKAVVQLTTKTQPVEANDEAFWSQFWSESVTCVQDIFTLIPAAEIRALREENPSNLATLCYKAVEKLVEAGDAGCRTHREQQTVLNCMRLLTRILPYIFEDPDWRGFFWSTLPGQVSDETRETDSAPLAQSLLNALCDLMFCPEFTVAPNKKTGPDNPEDMNTIDSCEYIWQAGVGFAHAPPTSAQYDKNRTEILRLLLTCFSESMYLPPVADAHNQPNQWIAYFTSTENRHALPLFTSLLNTVCAYDPVGFGVPYNHLMFSDHSEPLVEMALQVLTVTLDNEPSNSGTSIDGTSSGSTAMELTADVSEVGGPDNLFVNYLSRIHREEDFAFILKGLTRLLNNPLVQTYLPGSCKRIQFHQELLVLFWKMCDINKKFMFYVLKSSDVLDILVPILYFLNDARADQSRVGLMHIGVFILLLLSGERNFGVRLNKPYTVRVPMDIPVFTGTHADFLIIVFHKIITTGHQKLQPLFDCLLTIIVNVSPYLKTLSMVASTKMLHLLEAFSTPWFLYSSPTHHHLVFFLLEVFNNIIQYQFDGNSNLVYTIIRKRNVFHQLANLPVDHSSITKALTKRGKRFIQNSGELTDMPSMEGSTPAMEAEPGTLKATLAATPAWPAPTKCYPIPTQVCDKHAESKLNLGTEMLFCAGEEVSQQTCSSQTAYNVTPININYFHHHSEHVYRVIQAYDLSLHSNKDYWSRASSQSTEMGAAKRRHSVEGHSKSRLDHSKRLGDPVIDVSIDRDKWFSKKDDLKSDMKTILELSKLPTVSHHGDEVKKKVAQMLGIENMTEKSPASVAHIEQPVVELATPAGTHNIQPGAPTGDQHHHMESGGDADTKSDEGVKNTEKNKPPLTKSQTLPSSPPASPSDKSNESPMKSVSSSLHRGLSVGSPGGWVPTPEWVQSWKQKLPLQTIMRLLQVLVPQVEKICIDKGLTDESEILKFLQHGTLVGLLPVPHPILIRKYQANSGTTMWFRTYMWGVIYLRNVDPPVWYDTDVKLFEIQRV</sequence>
<organism evidence="2 3">
    <name type="scientific">Paralvinella palmiformis</name>
    <dbReference type="NCBI Taxonomy" id="53620"/>
    <lineage>
        <taxon>Eukaryota</taxon>
        <taxon>Metazoa</taxon>
        <taxon>Spiralia</taxon>
        <taxon>Lophotrochozoa</taxon>
        <taxon>Annelida</taxon>
        <taxon>Polychaeta</taxon>
        <taxon>Sedentaria</taxon>
        <taxon>Canalipalpata</taxon>
        <taxon>Terebellida</taxon>
        <taxon>Terebelliformia</taxon>
        <taxon>Alvinellidae</taxon>
        <taxon>Paralvinella</taxon>
    </lineage>
</organism>
<feature type="compositionally biased region" description="Basic and acidic residues" evidence="1">
    <location>
        <begin position="831"/>
        <end position="857"/>
    </location>
</feature>
<name>A0AAD9MTM6_9ANNE</name>
<dbReference type="AlphaFoldDB" id="A0AAD9MTM6"/>
<dbReference type="InterPro" id="IPR026705">
    <property type="entry name" value="Hid-1/Ecm30"/>
</dbReference>
<dbReference type="GO" id="GO:0016020">
    <property type="term" value="C:membrane"/>
    <property type="evidence" value="ECO:0007669"/>
    <property type="project" value="TreeGrafter"/>
</dbReference>
<proteinExistence type="predicted"/>
<dbReference type="PANTHER" id="PTHR21575:SF12">
    <property type="entry name" value="PROTEIN HID1"/>
    <property type="match status" value="1"/>
</dbReference>
<evidence type="ECO:0008006" key="4">
    <source>
        <dbReference type="Google" id="ProtNLM"/>
    </source>
</evidence>
<dbReference type="Proteomes" id="UP001208570">
    <property type="component" value="Unassembled WGS sequence"/>
</dbReference>